<evidence type="ECO:0000259" key="1">
    <source>
        <dbReference type="SMART" id="SM00587"/>
    </source>
</evidence>
<dbReference type="Proteomes" id="UP001152798">
    <property type="component" value="Chromosome 6"/>
</dbReference>
<dbReference type="InterPro" id="IPR011009">
    <property type="entry name" value="Kinase-like_dom_sf"/>
</dbReference>
<dbReference type="Pfam" id="PF02958">
    <property type="entry name" value="EcKL"/>
    <property type="match status" value="1"/>
</dbReference>
<reference evidence="2" key="1">
    <citation type="submission" date="2022-01" db="EMBL/GenBank/DDBJ databases">
        <authorList>
            <person name="King R."/>
        </authorList>
    </citation>
    <scope>NUCLEOTIDE SEQUENCE</scope>
</reference>
<protein>
    <recommendedName>
        <fullName evidence="1">CHK kinase-like domain-containing protein</fullName>
    </recommendedName>
</protein>
<name>A0A9P0HPF6_NEZVI</name>
<dbReference type="Gene3D" id="3.90.1200.10">
    <property type="match status" value="1"/>
</dbReference>
<proteinExistence type="predicted"/>
<dbReference type="EMBL" id="OV725082">
    <property type="protein sequence ID" value="CAH1405454.1"/>
    <property type="molecule type" value="Genomic_DNA"/>
</dbReference>
<dbReference type="PANTHER" id="PTHR11012:SF56">
    <property type="entry name" value="CHK KINASE-LIKE DOMAIN-CONTAINING PROTEIN-RELATED"/>
    <property type="match status" value="1"/>
</dbReference>
<accession>A0A9P0HPF6</accession>
<evidence type="ECO:0000313" key="3">
    <source>
        <dbReference type="Proteomes" id="UP001152798"/>
    </source>
</evidence>
<keyword evidence="3" id="KW-1185">Reference proteome</keyword>
<dbReference type="InterPro" id="IPR004119">
    <property type="entry name" value="EcKL"/>
</dbReference>
<feature type="domain" description="CHK kinase-like" evidence="1">
    <location>
        <begin position="123"/>
        <end position="316"/>
    </location>
</feature>
<dbReference type="AlphaFoldDB" id="A0A9P0HPF6"/>
<dbReference type="PANTHER" id="PTHR11012">
    <property type="entry name" value="PROTEIN KINASE-LIKE DOMAIN-CONTAINING"/>
    <property type="match status" value="1"/>
</dbReference>
<dbReference type="OrthoDB" id="6591069at2759"/>
<dbReference type="SMART" id="SM00587">
    <property type="entry name" value="CHK"/>
    <property type="match status" value="1"/>
</dbReference>
<dbReference type="InterPro" id="IPR015897">
    <property type="entry name" value="CHK_kinase-like"/>
</dbReference>
<evidence type="ECO:0000313" key="2">
    <source>
        <dbReference type="EMBL" id="CAH1405454.1"/>
    </source>
</evidence>
<organism evidence="2 3">
    <name type="scientific">Nezara viridula</name>
    <name type="common">Southern green stink bug</name>
    <name type="synonym">Cimex viridulus</name>
    <dbReference type="NCBI Taxonomy" id="85310"/>
    <lineage>
        <taxon>Eukaryota</taxon>
        <taxon>Metazoa</taxon>
        <taxon>Ecdysozoa</taxon>
        <taxon>Arthropoda</taxon>
        <taxon>Hexapoda</taxon>
        <taxon>Insecta</taxon>
        <taxon>Pterygota</taxon>
        <taxon>Neoptera</taxon>
        <taxon>Paraneoptera</taxon>
        <taxon>Hemiptera</taxon>
        <taxon>Heteroptera</taxon>
        <taxon>Panheteroptera</taxon>
        <taxon>Pentatomomorpha</taxon>
        <taxon>Pentatomoidea</taxon>
        <taxon>Pentatomidae</taxon>
        <taxon>Pentatominae</taxon>
        <taxon>Nezara</taxon>
    </lineage>
</organism>
<gene>
    <name evidence="2" type="ORF">NEZAVI_LOCUS13668</name>
</gene>
<dbReference type="SUPFAM" id="SSF56112">
    <property type="entry name" value="Protein kinase-like (PK-like)"/>
    <property type="match status" value="1"/>
</dbReference>
<sequence length="393" mass="45903">MDPAILEIVLKNKYRNERILKILSVEDEIAVPTGQNFLSAIKRLRIKVVLGNGRVVNRSAIMKSSDVPSEAHNSFIKDTGVFKTETTMYVTVLNEMEYLLQEFDNAEDIPWSRLLYYEPYSTMVFEDLKPLGFKSLLIPCYLDMEHALLVIRGLGLFHGLGKILDERGIIKMDSFPSWYVFNKTPYRIWHSYLMEFASVMDKNWNPSWKPIVSKLKNLTVKDIEDKLEEISKYSDQCNFKVINHGDCMVPNLMFKYDWKNHPFSMRFLDFQLSAFGTPCFDLSYFIYRSMKGTTIKENFQEIMECYHSSLTRTLDKFNFMGVRPTLEELIEGMDRVSFLANILFIVNYTPMTTSQGDFGDDIHKERIFSIFNRQESEEDFGPGMRDFANKHLS</sequence>